<feature type="compositionally biased region" description="Basic and acidic residues" evidence="1">
    <location>
        <begin position="53"/>
        <end position="65"/>
    </location>
</feature>
<dbReference type="AlphaFoldDB" id="A0ABD3NMK1"/>
<feature type="domain" description="BZIP" evidence="2">
    <location>
        <begin position="56"/>
        <end position="110"/>
    </location>
</feature>
<keyword evidence="4" id="KW-1185">Reference proteome</keyword>
<evidence type="ECO:0000256" key="1">
    <source>
        <dbReference type="SAM" id="MobiDB-lite"/>
    </source>
</evidence>
<accession>A0ABD3NMK1</accession>
<name>A0ABD3NMK1_9STRA</name>
<dbReference type="EMBL" id="JALLPJ020001104">
    <property type="protein sequence ID" value="KAL3776336.1"/>
    <property type="molecule type" value="Genomic_DNA"/>
</dbReference>
<feature type="compositionally biased region" description="Polar residues" evidence="1">
    <location>
        <begin position="66"/>
        <end position="76"/>
    </location>
</feature>
<evidence type="ECO:0000259" key="2">
    <source>
        <dbReference type="PROSITE" id="PS50217"/>
    </source>
</evidence>
<proteinExistence type="predicted"/>
<dbReference type="Gene3D" id="1.20.5.170">
    <property type="match status" value="1"/>
</dbReference>
<sequence length="310" mass="34569">MPPARITNKRKADVVVSSDDESLSKKAKKSPLAGLPQNYYAPPTANMTPERLQAWRKEQRRERNRQSAAASRQQTKARIAELEGEVLKYKTQYEEMKRRMEGMERQIKLLTEFSEAKLSPKMQMVTPPASYPNSPSRSPVHELEEASLQDGLHPESISIHGFDRQLSNISQASFFSIIDCTPDKIASHPNGASAATAASFIDSKEHLIPISRQAYPWTFNHLPAVKTGAILNRKVEADVDALPVEMSDIESDHNLQVDKVESGLVWEAGVENVGEEAEFDVQGALDSEEEVLDFLAEALDGERFDPDLIV</sequence>
<evidence type="ECO:0000313" key="4">
    <source>
        <dbReference type="Proteomes" id="UP001530400"/>
    </source>
</evidence>
<comment type="caution">
    <text evidence="3">The sequence shown here is derived from an EMBL/GenBank/DDBJ whole genome shotgun (WGS) entry which is preliminary data.</text>
</comment>
<dbReference type="Proteomes" id="UP001530400">
    <property type="component" value="Unassembled WGS sequence"/>
</dbReference>
<dbReference type="SUPFAM" id="SSF57959">
    <property type="entry name" value="Leucine zipper domain"/>
    <property type="match status" value="1"/>
</dbReference>
<protein>
    <recommendedName>
        <fullName evidence="2">BZIP domain-containing protein</fullName>
    </recommendedName>
</protein>
<dbReference type="InterPro" id="IPR004827">
    <property type="entry name" value="bZIP"/>
</dbReference>
<dbReference type="SMART" id="SM00338">
    <property type="entry name" value="BRLZ"/>
    <property type="match status" value="1"/>
</dbReference>
<dbReference type="PROSITE" id="PS50217">
    <property type="entry name" value="BZIP"/>
    <property type="match status" value="1"/>
</dbReference>
<organism evidence="3 4">
    <name type="scientific">Cyclotella atomus</name>
    <dbReference type="NCBI Taxonomy" id="382360"/>
    <lineage>
        <taxon>Eukaryota</taxon>
        <taxon>Sar</taxon>
        <taxon>Stramenopiles</taxon>
        <taxon>Ochrophyta</taxon>
        <taxon>Bacillariophyta</taxon>
        <taxon>Coscinodiscophyceae</taxon>
        <taxon>Thalassiosirophycidae</taxon>
        <taxon>Stephanodiscales</taxon>
        <taxon>Stephanodiscaceae</taxon>
        <taxon>Cyclotella</taxon>
    </lineage>
</organism>
<reference evidence="3 4" key="1">
    <citation type="submission" date="2024-10" db="EMBL/GenBank/DDBJ databases">
        <title>Updated reference genomes for cyclostephanoid diatoms.</title>
        <authorList>
            <person name="Roberts W.R."/>
            <person name="Alverson A.J."/>
        </authorList>
    </citation>
    <scope>NUCLEOTIDE SEQUENCE [LARGE SCALE GENOMIC DNA]</scope>
    <source>
        <strain evidence="3 4">AJA010-31</strain>
    </source>
</reference>
<dbReference type="InterPro" id="IPR046347">
    <property type="entry name" value="bZIP_sf"/>
</dbReference>
<dbReference type="Pfam" id="PF00170">
    <property type="entry name" value="bZIP_1"/>
    <property type="match status" value="1"/>
</dbReference>
<feature type="region of interest" description="Disordered" evidence="1">
    <location>
        <begin position="1"/>
        <end position="76"/>
    </location>
</feature>
<dbReference type="CDD" id="cd14686">
    <property type="entry name" value="bZIP"/>
    <property type="match status" value="1"/>
</dbReference>
<gene>
    <name evidence="3" type="ORF">ACHAWO_002454</name>
</gene>
<evidence type="ECO:0000313" key="3">
    <source>
        <dbReference type="EMBL" id="KAL3776336.1"/>
    </source>
</evidence>